<dbReference type="EMBL" id="FQYK01000012">
    <property type="protein sequence ID" value="SHJ17960.1"/>
    <property type="molecule type" value="Genomic_DNA"/>
</dbReference>
<name>A0A1M6H6W9_9FLAO</name>
<dbReference type="AlphaFoldDB" id="A0A1M6H6W9"/>
<dbReference type="InterPro" id="IPR021257">
    <property type="entry name" value="DUF2809"/>
</dbReference>
<dbReference type="OrthoDB" id="5360192at2"/>
<accession>A0A1M6H6W9</accession>
<keyword evidence="3" id="KW-1185">Reference proteome</keyword>
<dbReference type="STRING" id="1178825.SAMN05216261_3048"/>
<evidence type="ECO:0000313" key="2">
    <source>
        <dbReference type="EMBL" id="SHJ17960.1"/>
    </source>
</evidence>
<keyword evidence="1" id="KW-1133">Transmembrane helix</keyword>
<evidence type="ECO:0000256" key="1">
    <source>
        <dbReference type="SAM" id="Phobius"/>
    </source>
</evidence>
<proteinExistence type="predicted"/>
<keyword evidence="1" id="KW-0812">Transmembrane</keyword>
<feature type="transmembrane region" description="Helical" evidence="1">
    <location>
        <begin position="94"/>
        <end position="117"/>
    </location>
</feature>
<sequence length="130" mass="15024">MKFQFNKTYFLFAFLLLVTEAFIAIYFKTGFIRHTFGDYLCVILLYCFFKSFIKGFHISIALIVLAIAFCIELLQLTNYLELFGLNNNDVAKLFLGSTFEVTDLVAYSLGIISVLILEKKLKYKSKLLLK</sequence>
<dbReference type="eggNOG" id="ENOG503314C">
    <property type="taxonomic scope" value="Bacteria"/>
</dbReference>
<evidence type="ECO:0000313" key="3">
    <source>
        <dbReference type="Proteomes" id="UP000184396"/>
    </source>
</evidence>
<dbReference type="RefSeq" id="WP_019388807.1">
    <property type="nucleotide sequence ID" value="NZ_ALIH01000020.1"/>
</dbReference>
<protein>
    <recommendedName>
        <fullName evidence="4">DUF2809 domain-containing protein</fullName>
    </recommendedName>
</protein>
<organism evidence="2 3">
    <name type="scientific">Algibacter luteus</name>
    <dbReference type="NCBI Taxonomy" id="1178825"/>
    <lineage>
        <taxon>Bacteria</taxon>
        <taxon>Pseudomonadati</taxon>
        <taxon>Bacteroidota</taxon>
        <taxon>Flavobacteriia</taxon>
        <taxon>Flavobacteriales</taxon>
        <taxon>Flavobacteriaceae</taxon>
        <taxon>Algibacter</taxon>
    </lineage>
</organism>
<evidence type="ECO:0008006" key="4">
    <source>
        <dbReference type="Google" id="ProtNLM"/>
    </source>
</evidence>
<feature type="transmembrane region" description="Helical" evidence="1">
    <location>
        <begin position="56"/>
        <end position="74"/>
    </location>
</feature>
<dbReference type="Proteomes" id="UP000184396">
    <property type="component" value="Unassembled WGS sequence"/>
</dbReference>
<dbReference type="Pfam" id="PF10990">
    <property type="entry name" value="DUF2809"/>
    <property type="match status" value="1"/>
</dbReference>
<reference evidence="2 3" key="1">
    <citation type="submission" date="2016-11" db="EMBL/GenBank/DDBJ databases">
        <authorList>
            <person name="Jaros S."/>
            <person name="Januszkiewicz K."/>
            <person name="Wedrychowicz H."/>
        </authorList>
    </citation>
    <scope>NUCLEOTIDE SEQUENCE [LARGE SCALE GENOMIC DNA]</scope>
    <source>
        <strain evidence="2 3">CGMCC 1.12213</strain>
    </source>
</reference>
<gene>
    <name evidence="2" type="ORF">SAMN05216261_3048</name>
</gene>
<keyword evidence="1" id="KW-0472">Membrane</keyword>